<proteinExistence type="predicted"/>
<evidence type="ECO:0000313" key="1">
    <source>
        <dbReference type="EMBL" id="KAF3852604.1"/>
    </source>
</evidence>
<dbReference type="EMBL" id="JAAKFY010000009">
    <property type="protein sequence ID" value="KAF3852604.1"/>
    <property type="molecule type" value="Genomic_DNA"/>
</dbReference>
<comment type="caution">
    <text evidence="1">The sequence shown here is derived from an EMBL/GenBank/DDBJ whole genome shotgun (WGS) entry which is preliminary data.</text>
</comment>
<reference evidence="1 2" key="1">
    <citation type="submission" date="2020-03" db="EMBL/GenBank/DDBJ databases">
        <title>Dissostichus mawsoni Genome sequencing and assembly.</title>
        <authorList>
            <person name="Park H."/>
        </authorList>
    </citation>
    <scope>NUCLEOTIDE SEQUENCE [LARGE SCALE GENOMIC DNA]</scope>
    <source>
        <strain evidence="1">DM0001</strain>
        <tissue evidence="1">Muscle</tissue>
    </source>
</reference>
<protein>
    <submittedName>
        <fullName evidence="1">Uncharacterized protein</fullName>
    </submittedName>
</protein>
<gene>
    <name evidence="1" type="ORF">F7725_005959</name>
</gene>
<dbReference type="AlphaFoldDB" id="A0A7J5YSQ5"/>
<name>A0A7J5YSQ5_DISMA</name>
<dbReference type="Proteomes" id="UP000518266">
    <property type="component" value="Unassembled WGS sequence"/>
</dbReference>
<sequence length="119" mass="13966">MKRVALILYYLSDGGSYGRLLTPSVFRARLCPSLLGRHAERSPSTWARFAALRRPMDINLDDLPHVIYSCFVLHNFVRPVRRLWMISLCWEQYKVKRTYSLPHSAIDISLTVMRGRERE</sequence>
<accession>A0A7J5YSQ5</accession>
<evidence type="ECO:0000313" key="2">
    <source>
        <dbReference type="Proteomes" id="UP000518266"/>
    </source>
</evidence>
<organism evidence="1 2">
    <name type="scientific">Dissostichus mawsoni</name>
    <name type="common">Antarctic cod</name>
    <dbReference type="NCBI Taxonomy" id="36200"/>
    <lineage>
        <taxon>Eukaryota</taxon>
        <taxon>Metazoa</taxon>
        <taxon>Chordata</taxon>
        <taxon>Craniata</taxon>
        <taxon>Vertebrata</taxon>
        <taxon>Euteleostomi</taxon>
        <taxon>Actinopterygii</taxon>
        <taxon>Neopterygii</taxon>
        <taxon>Teleostei</taxon>
        <taxon>Neoteleostei</taxon>
        <taxon>Acanthomorphata</taxon>
        <taxon>Eupercaria</taxon>
        <taxon>Perciformes</taxon>
        <taxon>Notothenioidei</taxon>
        <taxon>Nototheniidae</taxon>
        <taxon>Dissostichus</taxon>
    </lineage>
</organism>
<dbReference type="OrthoDB" id="2668416at2759"/>
<keyword evidence="2" id="KW-1185">Reference proteome</keyword>